<evidence type="ECO:0000256" key="1">
    <source>
        <dbReference type="SAM" id="SignalP"/>
    </source>
</evidence>
<name>A0A8B9TJC8_ANAPL</name>
<dbReference type="Ensembl" id="ENSAPLT00020023181.1">
    <property type="protein sequence ID" value="ENSAPLP00020021488.1"/>
    <property type="gene ID" value="ENSAPLG00020015029.1"/>
</dbReference>
<proteinExistence type="predicted"/>
<dbReference type="Gene3D" id="2.60.40.420">
    <property type="entry name" value="Cupredoxins - blue copper proteins"/>
    <property type="match status" value="1"/>
</dbReference>
<dbReference type="InterPro" id="IPR008972">
    <property type="entry name" value="Cupredoxin"/>
</dbReference>
<reference evidence="2" key="2">
    <citation type="submission" date="2025-08" db="UniProtKB">
        <authorList>
            <consortium name="Ensembl"/>
        </authorList>
    </citation>
    <scope>IDENTIFICATION</scope>
</reference>
<evidence type="ECO:0000313" key="2">
    <source>
        <dbReference type="Ensembl" id="ENSAPLP00020021488.1"/>
    </source>
</evidence>
<reference evidence="2" key="1">
    <citation type="submission" date="2019-08" db="EMBL/GenBank/DDBJ databases">
        <title>Three high-quality genomes provides insights into domestication of ducks.</title>
        <authorList>
            <person name="Hou Z.C."/>
            <person name="Zhu F."/>
            <person name="Yin Z.T."/>
            <person name="Zhang F."/>
        </authorList>
    </citation>
    <scope>NUCLEOTIDE SEQUENCE [LARGE SCALE GENOMIC DNA]</scope>
</reference>
<dbReference type="AlphaFoldDB" id="A0A8B9TJC8"/>
<protein>
    <recommendedName>
        <fullName evidence="4">Plastocyanin-like domain-containing protein</fullName>
    </recommendedName>
</protein>
<evidence type="ECO:0000313" key="3">
    <source>
        <dbReference type="Proteomes" id="UP000694400"/>
    </source>
</evidence>
<keyword evidence="1" id="KW-0732">Signal</keyword>
<organism evidence="2 3">
    <name type="scientific">Anas platyrhynchos</name>
    <name type="common">Mallard</name>
    <name type="synonym">Anas boschas</name>
    <dbReference type="NCBI Taxonomy" id="8839"/>
    <lineage>
        <taxon>Eukaryota</taxon>
        <taxon>Metazoa</taxon>
        <taxon>Chordata</taxon>
        <taxon>Craniata</taxon>
        <taxon>Vertebrata</taxon>
        <taxon>Euteleostomi</taxon>
        <taxon>Archelosauria</taxon>
        <taxon>Archosauria</taxon>
        <taxon>Dinosauria</taxon>
        <taxon>Saurischia</taxon>
        <taxon>Theropoda</taxon>
        <taxon>Coelurosauria</taxon>
        <taxon>Aves</taxon>
        <taxon>Neognathae</taxon>
        <taxon>Galloanserae</taxon>
        <taxon>Anseriformes</taxon>
        <taxon>Anatidae</taxon>
        <taxon>Anatinae</taxon>
        <taxon>Anas</taxon>
    </lineage>
</organism>
<evidence type="ECO:0008006" key="4">
    <source>
        <dbReference type="Google" id="ProtNLM"/>
    </source>
</evidence>
<feature type="signal peptide" evidence="1">
    <location>
        <begin position="1"/>
        <end position="34"/>
    </location>
</feature>
<sequence length="179" mass="20699">MCPSFHIFHKVHELKMKLFFLNFMLFSCCCQTGAVTREYYIGIIETTWNYAPGNTNIISGQLFAEEEQAEVFLKKGPHRIGSIYKKAIYTQYTNSLYDVIVEKPSWLGLLGPVIKGEVGDSIIIHLKNFASRSYTLHPHGVRYTKENEVFLQHLLYIQQTVSTNVICQRQQLIHPEEIL</sequence>
<dbReference type="Proteomes" id="UP000694400">
    <property type="component" value="Chromosome 9"/>
</dbReference>
<feature type="chain" id="PRO_5034589229" description="Plastocyanin-like domain-containing protein" evidence="1">
    <location>
        <begin position="35"/>
        <end position="179"/>
    </location>
</feature>
<reference evidence="2" key="3">
    <citation type="submission" date="2025-09" db="UniProtKB">
        <authorList>
            <consortium name="Ensembl"/>
        </authorList>
    </citation>
    <scope>IDENTIFICATION</scope>
</reference>
<accession>A0A8B9TJC8</accession>
<dbReference type="SUPFAM" id="SSF49503">
    <property type="entry name" value="Cupredoxins"/>
    <property type="match status" value="1"/>
</dbReference>